<organism evidence="1 2">
    <name type="scientific">Sphingobacterium kitahiroshimense</name>
    <dbReference type="NCBI Taxonomy" id="470446"/>
    <lineage>
        <taxon>Bacteria</taxon>
        <taxon>Pseudomonadati</taxon>
        <taxon>Bacteroidota</taxon>
        <taxon>Sphingobacteriia</taxon>
        <taxon>Sphingobacteriales</taxon>
        <taxon>Sphingobacteriaceae</taxon>
        <taxon>Sphingobacterium</taxon>
    </lineage>
</organism>
<name>A0ABV0BQR3_9SPHI</name>
<reference evidence="1 2" key="1">
    <citation type="submission" date="2024-04" db="EMBL/GenBank/DDBJ databases">
        <title>WGS of bacteria from Torrens River.</title>
        <authorList>
            <person name="Wyrsch E.R."/>
            <person name="Drigo B."/>
        </authorList>
    </citation>
    <scope>NUCLEOTIDE SEQUENCE [LARGE SCALE GENOMIC DNA]</scope>
    <source>
        <strain evidence="1 2">TWI391</strain>
    </source>
</reference>
<sequence length="89" mass="10008">MSISITPIFSSLLDQNTILQIVLQLEIENNNGAHSDHNESGSKFFNAKTEESYFLAIITDNHGKQKHYLKNEKSIRAFHPSVPTPPPNC</sequence>
<protein>
    <submittedName>
        <fullName evidence="1">Uncharacterized protein</fullName>
    </submittedName>
</protein>
<keyword evidence="2" id="KW-1185">Reference proteome</keyword>
<comment type="caution">
    <text evidence="1">The sequence shown here is derived from an EMBL/GenBank/DDBJ whole genome shotgun (WGS) entry which is preliminary data.</text>
</comment>
<dbReference type="EMBL" id="JBDJNQ010000002">
    <property type="protein sequence ID" value="MEN5376825.1"/>
    <property type="molecule type" value="Genomic_DNA"/>
</dbReference>
<dbReference type="RefSeq" id="WP_031288376.1">
    <property type="nucleotide sequence ID" value="NZ_JAOQNK010000001.1"/>
</dbReference>
<evidence type="ECO:0000313" key="1">
    <source>
        <dbReference type="EMBL" id="MEN5376825.1"/>
    </source>
</evidence>
<gene>
    <name evidence="1" type="ORF">ABE541_06095</name>
</gene>
<evidence type="ECO:0000313" key="2">
    <source>
        <dbReference type="Proteomes" id="UP001409291"/>
    </source>
</evidence>
<accession>A0ABV0BQR3</accession>
<dbReference type="Proteomes" id="UP001409291">
    <property type="component" value="Unassembled WGS sequence"/>
</dbReference>
<proteinExistence type="predicted"/>